<dbReference type="Pfam" id="PF04434">
    <property type="entry name" value="SWIM"/>
    <property type="match status" value="1"/>
</dbReference>
<accession>A0ABR3JK07</accession>
<comment type="caution">
    <text evidence="4">The sequence shown here is derived from an EMBL/GenBank/DDBJ whole genome shotgun (WGS) entry which is preliminary data.</text>
</comment>
<protein>
    <recommendedName>
        <fullName evidence="3">SWIM-type domain-containing protein</fullName>
    </recommendedName>
</protein>
<evidence type="ECO:0000256" key="2">
    <source>
        <dbReference type="SAM" id="MobiDB-lite"/>
    </source>
</evidence>
<name>A0ABR3JK07_9AGAR</name>
<feature type="domain" description="SWIM-type" evidence="3">
    <location>
        <begin position="490"/>
        <end position="525"/>
    </location>
</feature>
<evidence type="ECO:0000313" key="5">
    <source>
        <dbReference type="Proteomes" id="UP001556367"/>
    </source>
</evidence>
<dbReference type="InterPro" id="IPR007527">
    <property type="entry name" value="Znf_SWIM"/>
</dbReference>
<keyword evidence="1" id="KW-0862">Zinc</keyword>
<feature type="region of interest" description="Disordered" evidence="2">
    <location>
        <begin position="711"/>
        <end position="740"/>
    </location>
</feature>
<organism evidence="4 5">
    <name type="scientific">Hohenbuehelia grisea</name>
    <dbReference type="NCBI Taxonomy" id="104357"/>
    <lineage>
        <taxon>Eukaryota</taxon>
        <taxon>Fungi</taxon>
        <taxon>Dikarya</taxon>
        <taxon>Basidiomycota</taxon>
        <taxon>Agaricomycotina</taxon>
        <taxon>Agaricomycetes</taxon>
        <taxon>Agaricomycetidae</taxon>
        <taxon>Agaricales</taxon>
        <taxon>Pleurotineae</taxon>
        <taxon>Pleurotaceae</taxon>
        <taxon>Hohenbuehelia</taxon>
    </lineage>
</organism>
<keyword evidence="1" id="KW-0863">Zinc-finger</keyword>
<dbReference type="PROSITE" id="PS50966">
    <property type="entry name" value="ZF_SWIM"/>
    <property type="match status" value="1"/>
</dbReference>
<keyword evidence="5" id="KW-1185">Reference proteome</keyword>
<dbReference type="EMBL" id="JASNQZ010000006">
    <property type="protein sequence ID" value="KAL0956114.1"/>
    <property type="molecule type" value="Genomic_DNA"/>
</dbReference>
<keyword evidence="1" id="KW-0479">Metal-binding</keyword>
<dbReference type="Proteomes" id="UP001556367">
    <property type="component" value="Unassembled WGS sequence"/>
</dbReference>
<evidence type="ECO:0000259" key="3">
    <source>
        <dbReference type="PROSITE" id="PS50966"/>
    </source>
</evidence>
<gene>
    <name evidence="4" type="ORF">HGRIS_002282</name>
</gene>
<feature type="region of interest" description="Disordered" evidence="2">
    <location>
        <begin position="594"/>
        <end position="618"/>
    </location>
</feature>
<sequence>MTRLIGYLTHNDECKKAVLTRIPAVPLHEHVYNVALEQLRNGASIAAVQAKNRDMLSKALYRGQAADIDANANANVRYTLLPSDNATLYCKFSRLYGVNIRNAPEYNLDNWLDPSSPDFKPVLREAIFYYMPRMTKEERLKVCISTAEMDEAAWKYGHQSQIILDGTFGICSVRMLLFITLAVDEDGKGVPLAFLLFSAPTGNRATHAGYNTEILQELLSKWQQRLSNTRRRFTPAVAITDTDTKERKKLLPSTTGVQFWREHVVSRLKTLEIQLIKSINHKSAELMIETEQCYLQQLETSAESQRAAQAGLRFLEHLKENWMPISLWQSWSQCGRLSAAAALNIPVEATTNHLEAFNFILKRKHLQEWLHSGHRLRFESLINFLICEILPGIFANRQAKADYARWLVERFRPFAGGVDLIAASSARRAEGGGEIKLVWWSPDTNRDRQALEIIGRKLLGNIYRGTDNISLVATCISSAAQVSDPACQRYLVSLSPSGLGSCSCFDFTRQGGACKHMRALRSVIDGWVQAQQLHPFHFPTSLNEARMLATPQASVARNPEPPLLGTLTTGQSAVIANWEVLQAMANDQTDLDDIEEESSDGNHGGDSSDYDEPIGTGNFQQGVDLQIQQRVQHYVARLLPSMHGLLNLLDESSSLNSTPDLAEFSDVLQNLTSKIHRLHLEPLSQAVSAQTTLSSASICPDFGTIHHCSSSGSLIPQRRPQPLPPSPELAQKRKKSHRIF</sequence>
<evidence type="ECO:0000256" key="1">
    <source>
        <dbReference type="PROSITE-ProRule" id="PRU00325"/>
    </source>
</evidence>
<reference evidence="5" key="1">
    <citation type="submission" date="2024-06" db="EMBL/GenBank/DDBJ databases">
        <title>Multi-omics analyses provide insights into the biosynthesis of the anticancer antibiotic pleurotin in Hohenbuehelia grisea.</title>
        <authorList>
            <person name="Weaver J.A."/>
            <person name="Alberti F."/>
        </authorList>
    </citation>
    <scope>NUCLEOTIDE SEQUENCE [LARGE SCALE GENOMIC DNA]</scope>
    <source>
        <strain evidence="5">T-177</strain>
    </source>
</reference>
<proteinExistence type="predicted"/>
<evidence type="ECO:0000313" key="4">
    <source>
        <dbReference type="EMBL" id="KAL0956114.1"/>
    </source>
</evidence>